<accession>J4H171</accession>
<name>J4H171_9APHY</name>
<dbReference type="PANTHER" id="PTHR43798">
    <property type="entry name" value="MONOACYLGLYCEROL LIPASE"/>
    <property type="match status" value="1"/>
</dbReference>
<protein>
    <recommendedName>
        <fullName evidence="2">AB hydrolase-1 domain-containing protein</fullName>
    </recommendedName>
</protein>
<keyword evidence="4" id="KW-1185">Reference proteome</keyword>
<evidence type="ECO:0000259" key="2">
    <source>
        <dbReference type="Pfam" id="PF12697"/>
    </source>
</evidence>
<reference evidence="3 4" key="1">
    <citation type="journal article" date="2012" name="Appl. Environ. Microbiol.">
        <title>Short-read sequencing for genomic analysis of the brown rot fungus Fibroporia radiculosa.</title>
        <authorList>
            <person name="Tang J.D."/>
            <person name="Perkins A.D."/>
            <person name="Sonstegard T.S."/>
            <person name="Schroeder S.G."/>
            <person name="Burgess S.C."/>
            <person name="Diehl S.V."/>
        </authorList>
    </citation>
    <scope>NUCLEOTIDE SEQUENCE [LARGE SCALE GENOMIC DNA]</scope>
    <source>
        <strain evidence="3 4">TFFH 294</strain>
    </source>
</reference>
<dbReference type="Gene3D" id="3.40.50.1820">
    <property type="entry name" value="alpha/beta hydrolase"/>
    <property type="match status" value="1"/>
</dbReference>
<dbReference type="RefSeq" id="XP_012178772.1">
    <property type="nucleotide sequence ID" value="XM_012323382.1"/>
</dbReference>
<dbReference type="OrthoDB" id="408373at2759"/>
<dbReference type="STRING" id="599839.J4H171"/>
<evidence type="ECO:0000313" key="3">
    <source>
        <dbReference type="EMBL" id="CCL99489.1"/>
    </source>
</evidence>
<dbReference type="EMBL" id="HE796935">
    <property type="protein sequence ID" value="CCL99489.1"/>
    <property type="molecule type" value="Genomic_DNA"/>
</dbReference>
<dbReference type="GO" id="GO:0016787">
    <property type="term" value="F:hydrolase activity"/>
    <property type="evidence" value="ECO:0007669"/>
    <property type="project" value="UniProtKB-KW"/>
</dbReference>
<organism evidence="3 4">
    <name type="scientific">Fibroporia radiculosa</name>
    <dbReference type="NCBI Taxonomy" id="599839"/>
    <lineage>
        <taxon>Eukaryota</taxon>
        <taxon>Fungi</taxon>
        <taxon>Dikarya</taxon>
        <taxon>Basidiomycota</taxon>
        <taxon>Agaricomycotina</taxon>
        <taxon>Agaricomycetes</taxon>
        <taxon>Polyporales</taxon>
        <taxon>Fibroporiaceae</taxon>
        <taxon>Fibroporia</taxon>
    </lineage>
</organism>
<proteinExistence type="predicted"/>
<evidence type="ECO:0000313" key="4">
    <source>
        <dbReference type="Proteomes" id="UP000006352"/>
    </source>
</evidence>
<dbReference type="Proteomes" id="UP000006352">
    <property type="component" value="Unassembled WGS sequence"/>
</dbReference>
<dbReference type="InParanoid" id="J4H171"/>
<keyword evidence="1" id="KW-0378">Hydrolase</keyword>
<dbReference type="GO" id="GO:0016020">
    <property type="term" value="C:membrane"/>
    <property type="evidence" value="ECO:0007669"/>
    <property type="project" value="TreeGrafter"/>
</dbReference>
<feature type="domain" description="AB hydrolase-1" evidence="2">
    <location>
        <begin position="31"/>
        <end position="292"/>
    </location>
</feature>
<sequence>MSSAPIVKTISSSDGTVIYAEAVGDPSNPALVLVHGLNLSAATFDNLFRDRRLLDKLYLVRYDLRGHGRSGKPENAEGYQSRLFADDFAAVASAFRLKNPVQCGWSYGSEFAFTILNPLLGNLPFTGTVASDIMQHLGANTVAGIVYLAALPYVGPIMERVGTPIVLGLLPGLMSTTDVALYARTKVAFMDSLFVHPEKVDFAVKTSWIGQAILQTPDVSNFILSRSQDPEKLFEAGRKGLPLLVLNGTADKQVIGDVVVKEMNPYFKDMDVVMVENGAHALFYEHQDEVVTALIKFVERVTAKGT</sequence>
<evidence type="ECO:0000256" key="1">
    <source>
        <dbReference type="ARBA" id="ARBA00022801"/>
    </source>
</evidence>
<dbReference type="GeneID" id="24094400"/>
<dbReference type="HOGENOM" id="CLU_020336_18_1_1"/>
<dbReference type="InterPro" id="IPR000073">
    <property type="entry name" value="AB_hydrolase_1"/>
</dbReference>
<dbReference type="PANTHER" id="PTHR43798:SF31">
    <property type="entry name" value="AB HYDROLASE SUPERFAMILY PROTEIN YCLE"/>
    <property type="match status" value="1"/>
</dbReference>
<dbReference type="InterPro" id="IPR029058">
    <property type="entry name" value="AB_hydrolase_fold"/>
</dbReference>
<dbReference type="InterPro" id="IPR050266">
    <property type="entry name" value="AB_hydrolase_sf"/>
</dbReference>
<dbReference type="SUPFAM" id="SSF53474">
    <property type="entry name" value="alpha/beta-Hydrolases"/>
    <property type="match status" value="1"/>
</dbReference>
<dbReference type="Pfam" id="PF12697">
    <property type="entry name" value="Abhydrolase_6"/>
    <property type="match status" value="1"/>
</dbReference>
<dbReference type="AlphaFoldDB" id="J4H171"/>
<gene>
    <name evidence="3" type="ORF">FIBRA_01507</name>
</gene>